<dbReference type="GeneID" id="63696383"/>
<name>A0A017SLC7_ASPRC</name>
<proteinExistence type="predicted"/>
<sequence>MECDEGEPNGKSKNQVSAMAKRKEVNEASLPYNSSNLIPLSNQQTFKAHALRIHTDRPPSSCHNS</sequence>
<keyword evidence="3" id="KW-1185">Reference proteome</keyword>
<protein>
    <submittedName>
        <fullName evidence="2">Uncharacterized protein</fullName>
    </submittedName>
</protein>
<evidence type="ECO:0000313" key="3">
    <source>
        <dbReference type="Proteomes" id="UP000019804"/>
    </source>
</evidence>
<dbReference type="AlphaFoldDB" id="A0A017SLC7"/>
<evidence type="ECO:0000313" key="2">
    <source>
        <dbReference type="EMBL" id="EYE97757.1"/>
    </source>
</evidence>
<dbReference type="HOGENOM" id="CLU_2849289_0_0_1"/>
<dbReference type="Proteomes" id="UP000019804">
    <property type="component" value="Unassembled WGS sequence"/>
</dbReference>
<evidence type="ECO:0000256" key="1">
    <source>
        <dbReference type="SAM" id="MobiDB-lite"/>
    </source>
</evidence>
<reference evidence="3" key="1">
    <citation type="journal article" date="2014" name="Nat. Commun.">
        <title>Genomic adaptations of the halophilic Dead Sea filamentous fungus Eurotium rubrum.</title>
        <authorList>
            <person name="Kis-Papo T."/>
            <person name="Weig A.R."/>
            <person name="Riley R."/>
            <person name="Persoh D."/>
            <person name="Salamov A."/>
            <person name="Sun H."/>
            <person name="Lipzen A."/>
            <person name="Wasser S.P."/>
            <person name="Rambold G."/>
            <person name="Grigoriev I.V."/>
            <person name="Nevo E."/>
        </authorList>
    </citation>
    <scope>NUCLEOTIDE SEQUENCE [LARGE SCALE GENOMIC DNA]</scope>
    <source>
        <strain evidence="3">CBS 135680</strain>
    </source>
</reference>
<feature type="region of interest" description="Disordered" evidence="1">
    <location>
        <begin position="1"/>
        <end position="24"/>
    </location>
</feature>
<dbReference type="EMBL" id="KK088415">
    <property type="protein sequence ID" value="EYE97757.1"/>
    <property type="molecule type" value="Genomic_DNA"/>
</dbReference>
<dbReference type="RefSeq" id="XP_040641445.1">
    <property type="nucleotide sequence ID" value="XM_040781259.1"/>
</dbReference>
<gene>
    <name evidence="2" type="ORF">EURHEDRAFT_409993</name>
</gene>
<accession>A0A017SLC7</accession>
<organism evidence="2 3">
    <name type="scientific">Aspergillus ruber (strain CBS 135680)</name>
    <dbReference type="NCBI Taxonomy" id="1388766"/>
    <lineage>
        <taxon>Eukaryota</taxon>
        <taxon>Fungi</taxon>
        <taxon>Dikarya</taxon>
        <taxon>Ascomycota</taxon>
        <taxon>Pezizomycotina</taxon>
        <taxon>Eurotiomycetes</taxon>
        <taxon>Eurotiomycetidae</taxon>
        <taxon>Eurotiales</taxon>
        <taxon>Aspergillaceae</taxon>
        <taxon>Aspergillus</taxon>
        <taxon>Aspergillus subgen. Aspergillus</taxon>
    </lineage>
</organism>